<proteinExistence type="predicted"/>
<organism evidence="2">
    <name type="scientific">Lygus hesperus</name>
    <name type="common">Western plant bug</name>
    <dbReference type="NCBI Taxonomy" id="30085"/>
    <lineage>
        <taxon>Eukaryota</taxon>
        <taxon>Metazoa</taxon>
        <taxon>Ecdysozoa</taxon>
        <taxon>Arthropoda</taxon>
        <taxon>Hexapoda</taxon>
        <taxon>Insecta</taxon>
        <taxon>Pterygota</taxon>
        <taxon>Neoptera</taxon>
        <taxon>Paraneoptera</taxon>
        <taxon>Hemiptera</taxon>
        <taxon>Heteroptera</taxon>
        <taxon>Panheteroptera</taxon>
        <taxon>Cimicomorpha</taxon>
        <taxon>Miridae</taxon>
        <taxon>Mirini</taxon>
        <taxon>Lygus</taxon>
    </lineage>
</organism>
<dbReference type="EMBL" id="GBHO01023852">
    <property type="protein sequence ID" value="JAG19752.1"/>
    <property type="molecule type" value="Transcribed_RNA"/>
</dbReference>
<name>A0A0A9XG95_LYGHE</name>
<feature type="non-terminal residue" evidence="2">
    <location>
        <position position="170"/>
    </location>
</feature>
<dbReference type="AlphaFoldDB" id="A0A0A9XG95"/>
<accession>A0A0A9XG95</accession>
<evidence type="ECO:0000313" key="2">
    <source>
        <dbReference type="EMBL" id="JAG19752.1"/>
    </source>
</evidence>
<feature type="compositionally biased region" description="Polar residues" evidence="1">
    <location>
        <begin position="44"/>
        <end position="61"/>
    </location>
</feature>
<reference evidence="2" key="1">
    <citation type="journal article" date="2014" name="PLoS ONE">
        <title>Transcriptome-Based Identification of ABC Transporters in the Western Tarnished Plant Bug Lygus hesperus.</title>
        <authorList>
            <person name="Hull J.J."/>
            <person name="Chaney K."/>
            <person name="Geib S.M."/>
            <person name="Fabrick J.A."/>
            <person name="Brent C.S."/>
            <person name="Walsh D."/>
            <person name="Lavine L.C."/>
        </authorList>
    </citation>
    <scope>NUCLEOTIDE SEQUENCE</scope>
</reference>
<gene>
    <name evidence="2" type="ORF">CM83_8850</name>
</gene>
<feature type="region of interest" description="Disordered" evidence="1">
    <location>
        <begin position="34"/>
        <end position="61"/>
    </location>
</feature>
<feature type="non-terminal residue" evidence="2">
    <location>
        <position position="1"/>
    </location>
</feature>
<sequence length="170" mass="18231">LKLSTIHSSEAATVLPADTTTTSKLMDNIETTESFQESVPKAKSNVSASQSTMSTSPNLMESATTTVDMESYTLELETSTSKVSTFQPSETSSFIPTDETTFQNIETSTTGTPESFLESEPTTKPFVSTLQSTLSTNSDYMEGTTAAVGVESTTREPLTTTLKLSTFRSS</sequence>
<evidence type="ECO:0000256" key="1">
    <source>
        <dbReference type="SAM" id="MobiDB-lite"/>
    </source>
</evidence>
<protein>
    <submittedName>
        <fullName evidence="2">Uncharacterized protein</fullName>
    </submittedName>
</protein>
<reference evidence="2" key="2">
    <citation type="submission" date="2014-07" db="EMBL/GenBank/DDBJ databases">
        <authorList>
            <person name="Hull J."/>
        </authorList>
    </citation>
    <scope>NUCLEOTIDE SEQUENCE</scope>
</reference>